<evidence type="ECO:0000313" key="4">
    <source>
        <dbReference type="EMBL" id="CAB4183042.1"/>
    </source>
</evidence>
<dbReference type="EMBL" id="LR797472">
    <property type="protein sequence ID" value="CAB4218269.1"/>
    <property type="molecule type" value="Genomic_DNA"/>
</dbReference>
<reference evidence="3" key="1">
    <citation type="submission" date="2020-05" db="EMBL/GenBank/DDBJ databases">
        <authorList>
            <person name="Chiriac C."/>
            <person name="Salcher M."/>
            <person name="Ghai R."/>
            <person name="Kavagutti S V."/>
        </authorList>
    </citation>
    <scope>NUCLEOTIDE SEQUENCE</scope>
</reference>
<evidence type="ECO:0000313" key="2">
    <source>
        <dbReference type="EMBL" id="CAB4171307.1"/>
    </source>
</evidence>
<evidence type="ECO:0000313" key="5">
    <source>
        <dbReference type="EMBL" id="CAB4187618.1"/>
    </source>
</evidence>
<dbReference type="EMBL" id="LR797286">
    <property type="protein sequence ID" value="CAB4199100.1"/>
    <property type="molecule type" value="Genomic_DNA"/>
</dbReference>
<dbReference type="EMBL" id="LR796865">
    <property type="protein sequence ID" value="CAB4171307.1"/>
    <property type="molecule type" value="Genomic_DNA"/>
</dbReference>
<dbReference type="EMBL" id="LR796772">
    <property type="protein sequence ID" value="CAB4164980.1"/>
    <property type="molecule type" value="Genomic_DNA"/>
</dbReference>
<evidence type="ECO:0000313" key="8">
    <source>
        <dbReference type="EMBL" id="CAB4218269.1"/>
    </source>
</evidence>
<evidence type="ECO:0000313" key="6">
    <source>
        <dbReference type="EMBL" id="CAB4199100.1"/>
    </source>
</evidence>
<gene>
    <name evidence="3" type="ORF">UFOVP1000_5</name>
    <name evidence="4" type="ORF">UFOVP1092_33</name>
    <name evidence="5" type="ORF">UFOVP1152_37</name>
    <name evidence="6" type="ORF">UFOVP1337_18</name>
    <name evidence="7" type="ORF">UFOVP1446_5</name>
    <name evidence="9" type="ORF">UFOVP1537_41</name>
    <name evidence="8" type="ORF">UFOVP1598_19</name>
    <name evidence="1" type="ORF">UFOVP825_6</name>
    <name evidence="2" type="ORF">UFOVP915_41</name>
</gene>
<evidence type="ECO:0000313" key="9">
    <source>
        <dbReference type="EMBL" id="CAB5238430.1"/>
    </source>
</evidence>
<sequence>MRVSSLIATNVEAAVKDILQVINGKIDLADNVFCCIVTATAHATPNTEFSVTHNLQRIPTIYIVNIDRSGIVYDSSRSTWTAQTIKLKCSVASAVLHLVIF</sequence>
<protein>
    <submittedName>
        <fullName evidence="3">Uncharacterized protein</fullName>
    </submittedName>
</protein>
<organism evidence="3">
    <name type="scientific">uncultured Caudovirales phage</name>
    <dbReference type="NCBI Taxonomy" id="2100421"/>
    <lineage>
        <taxon>Viruses</taxon>
        <taxon>Duplodnaviria</taxon>
        <taxon>Heunggongvirae</taxon>
        <taxon>Uroviricota</taxon>
        <taxon>Caudoviricetes</taxon>
        <taxon>Peduoviridae</taxon>
        <taxon>Maltschvirus</taxon>
        <taxon>Maltschvirus maltsch</taxon>
    </lineage>
</organism>
<dbReference type="EMBL" id="LR796946">
    <property type="protein sequence ID" value="CAB4177188.1"/>
    <property type="molecule type" value="Genomic_DNA"/>
</dbReference>
<dbReference type="EMBL" id="LR797109">
    <property type="protein sequence ID" value="CAB4187618.1"/>
    <property type="molecule type" value="Genomic_DNA"/>
</dbReference>
<dbReference type="EMBL" id="LR797039">
    <property type="protein sequence ID" value="CAB4183042.1"/>
    <property type="molecule type" value="Genomic_DNA"/>
</dbReference>
<dbReference type="EMBL" id="LR797383">
    <property type="protein sequence ID" value="CAB4212343.1"/>
    <property type="molecule type" value="Genomic_DNA"/>
</dbReference>
<evidence type="ECO:0000313" key="7">
    <source>
        <dbReference type="EMBL" id="CAB4212343.1"/>
    </source>
</evidence>
<evidence type="ECO:0000313" key="3">
    <source>
        <dbReference type="EMBL" id="CAB4177188.1"/>
    </source>
</evidence>
<dbReference type="EMBL" id="LR798452">
    <property type="protein sequence ID" value="CAB5238430.1"/>
    <property type="molecule type" value="Genomic_DNA"/>
</dbReference>
<proteinExistence type="predicted"/>
<name>A0A6J5Q6Q9_9CAUD</name>
<accession>A0A6J5Q6Q9</accession>
<evidence type="ECO:0000313" key="1">
    <source>
        <dbReference type="EMBL" id="CAB4164980.1"/>
    </source>
</evidence>